<dbReference type="PROSITE" id="PS50929">
    <property type="entry name" value="ABC_TM1F"/>
    <property type="match status" value="1"/>
</dbReference>
<feature type="transmembrane region" description="Helical" evidence="8">
    <location>
        <begin position="252"/>
        <end position="271"/>
    </location>
</feature>
<accession>A0ABR9IU58</accession>
<evidence type="ECO:0000259" key="9">
    <source>
        <dbReference type="PROSITE" id="PS50893"/>
    </source>
</evidence>
<evidence type="ECO:0000256" key="8">
    <source>
        <dbReference type="SAM" id="Phobius"/>
    </source>
</evidence>
<dbReference type="InterPro" id="IPR017871">
    <property type="entry name" value="ABC_transporter-like_CS"/>
</dbReference>
<dbReference type="SMART" id="SM00382">
    <property type="entry name" value="AAA"/>
    <property type="match status" value="1"/>
</dbReference>
<keyword evidence="7 8" id="KW-0472">Membrane</keyword>
<feature type="transmembrane region" description="Helical" evidence="8">
    <location>
        <begin position="135"/>
        <end position="157"/>
    </location>
</feature>
<dbReference type="Pfam" id="PF00664">
    <property type="entry name" value="ABC_membrane"/>
    <property type="match status" value="1"/>
</dbReference>
<evidence type="ECO:0000256" key="4">
    <source>
        <dbReference type="ARBA" id="ARBA00022741"/>
    </source>
</evidence>
<evidence type="ECO:0000256" key="6">
    <source>
        <dbReference type="ARBA" id="ARBA00022989"/>
    </source>
</evidence>
<evidence type="ECO:0000259" key="10">
    <source>
        <dbReference type="PROSITE" id="PS50929"/>
    </source>
</evidence>
<proteinExistence type="inferred from homology"/>
<feature type="transmembrane region" description="Helical" evidence="8">
    <location>
        <begin position="163"/>
        <end position="185"/>
    </location>
</feature>
<feature type="domain" description="ABC transmembrane type-1" evidence="10">
    <location>
        <begin position="28"/>
        <end position="311"/>
    </location>
</feature>
<dbReference type="Pfam" id="PF00005">
    <property type="entry name" value="ABC_tran"/>
    <property type="match status" value="1"/>
</dbReference>
<keyword evidence="5" id="KW-0067">ATP-binding</keyword>
<sequence length="556" mass="60027">MTVANPAIVPILRSLVGQYFRQAHTTTALVVLAAMIGSVAAIASPYLFSRAVDDLLKAGDHGDALGTLLLYALLFAIATGFGQASRFLIFLCAERLCFIANSAFFARILRKKPAFFLDHNAAEIGRAQQQGAQTLNLITQLSIGGLLPGFVQIAFSAGLLGHFIGWEIALIVVIYGAVVIGLDYIRVGRVTPFLDKAMERSQQNARLIGNAVAVVDTLRQTRGERWMAERFSASASDAFANWRRYALASSSFSAVLGIAAGFQLAITFLILVPRVDAGLLSVGSVVLFNTLLIQLNEPFHLVGMAIKETVEAAARFRPLAAMWHAPEEEDPADPIAYRPSQGAVAFDDVTFRYDNGRGVAKTSFGIQRGTPTFIIGETGSGKSTILRLLLKALQPSEGRILADGIDLARITSEDWFAHVGVVPQDVALLNDTLVSNIVLGRPFDADRLREAARQASILDRIEGMPDGFETVVGERGLKLSGGERQRIAIARALYGKPAILVLDEASSALDEDTERQIMDGLRDLAHDLTIVAVTHRMSSIRPGDQVVRLPVVPSAK</sequence>
<reference evidence="11 12" key="1">
    <citation type="submission" date="2020-10" db="EMBL/GenBank/DDBJ databases">
        <title>Sequencing the genomes of 1000 actinobacteria strains.</title>
        <authorList>
            <person name="Klenk H.-P."/>
        </authorList>
    </citation>
    <scope>NUCLEOTIDE SEQUENCE [LARGE SCALE GENOMIC DNA]</scope>
    <source>
        <strain evidence="11 12">DSM 7307</strain>
    </source>
</reference>
<evidence type="ECO:0000256" key="1">
    <source>
        <dbReference type="ARBA" id="ARBA00004651"/>
    </source>
</evidence>
<dbReference type="InterPro" id="IPR011527">
    <property type="entry name" value="ABC1_TM_dom"/>
</dbReference>
<keyword evidence="6 8" id="KW-1133">Transmembrane helix</keyword>
<comment type="caution">
    <text evidence="11">The sequence shown here is derived from an EMBL/GenBank/DDBJ whole genome shotgun (WGS) entry which is preliminary data.</text>
</comment>
<dbReference type="PANTHER" id="PTHR24221">
    <property type="entry name" value="ATP-BINDING CASSETTE SUB-FAMILY B"/>
    <property type="match status" value="1"/>
</dbReference>
<dbReference type="PROSITE" id="PS00211">
    <property type="entry name" value="ABC_TRANSPORTER_1"/>
    <property type="match status" value="1"/>
</dbReference>
<gene>
    <name evidence="11" type="ORF">H4W29_003912</name>
</gene>
<dbReference type="InterPro" id="IPR003439">
    <property type="entry name" value="ABC_transporter-like_ATP-bd"/>
</dbReference>
<evidence type="ECO:0000256" key="5">
    <source>
        <dbReference type="ARBA" id="ARBA00022840"/>
    </source>
</evidence>
<keyword evidence="12" id="KW-1185">Reference proteome</keyword>
<keyword evidence="4" id="KW-0547">Nucleotide-binding</keyword>
<feature type="domain" description="ABC transporter" evidence="9">
    <location>
        <begin position="344"/>
        <end position="555"/>
    </location>
</feature>
<dbReference type="Proteomes" id="UP000620262">
    <property type="component" value="Unassembled WGS sequence"/>
</dbReference>
<dbReference type="Gene3D" id="3.40.50.300">
    <property type="entry name" value="P-loop containing nucleotide triphosphate hydrolases"/>
    <property type="match status" value="1"/>
</dbReference>
<keyword evidence="3 8" id="KW-0812">Transmembrane</keyword>
<evidence type="ECO:0000313" key="12">
    <source>
        <dbReference type="Proteomes" id="UP000620262"/>
    </source>
</evidence>
<dbReference type="PANTHER" id="PTHR24221:SF654">
    <property type="entry name" value="ATP-BINDING CASSETTE SUB-FAMILY B MEMBER 6"/>
    <property type="match status" value="1"/>
</dbReference>
<evidence type="ECO:0000256" key="3">
    <source>
        <dbReference type="ARBA" id="ARBA00022692"/>
    </source>
</evidence>
<organism evidence="11 12">
    <name type="scientific">Rhizobium viscosum</name>
    <name type="common">Arthrobacter viscosus</name>
    <dbReference type="NCBI Taxonomy" id="1673"/>
    <lineage>
        <taxon>Bacteria</taxon>
        <taxon>Pseudomonadati</taxon>
        <taxon>Pseudomonadota</taxon>
        <taxon>Alphaproteobacteria</taxon>
        <taxon>Hyphomicrobiales</taxon>
        <taxon>Rhizobiaceae</taxon>
        <taxon>Rhizobium/Agrobacterium group</taxon>
        <taxon>Rhizobium</taxon>
    </lineage>
</organism>
<dbReference type="SUPFAM" id="SSF52540">
    <property type="entry name" value="P-loop containing nucleoside triphosphate hydrolases"/>
    <property type="match status" value="1"/>
</dbReference>
<protein>
    <submittedName>
        <fullName evidence="11">ABC-type bacteriocin/lantibiotic exporter with double-glycine peptidase domain</fullName>
    </submittedName>
</protein>
<dbReference type="EMBL" id="JADBEC010000001">
    <property type="protein sequence ID" value="MBE1506731.1"/>
    <property type="molecule type" value="Genomic_DNA"/>
</dbReference>
<evidence type="ECO:0000256" key="2">
    <source>
        <dbReference type="ARBA" id="ARBA00005417"/>
    </source>
</evidence>
<comment type="subcellular location">
    <subcellularLocation>
        <location evidence="1">Cell membrane</location>
        <topology evidence="1">Multi-pass membrane protein</topology>
    </subcellularLocation>
</comment>
<evidence type="ECO:0000256" key="7">
    <source>
        <dbReference type="ARBA" id="ARBA00023136"/>
    </source>
</evidence>
<dbReference type="Gene3D" id="1.20.1560.10">
    <property type="entry name" value="ABC transporter type 1, transmembrane domain"/>
    <property type="match status" value="1"/>
</dbReference>
<feature type="transmembrane region" description="Helical" evidence="8">
    <location>
        <begin position="28"/>
        <end position="49"/>
    </location>
</feature>
<name>A0ABR9IU58_RHIVS</name>
<evidence type="ECO:0000313" key="11">
    <source>
        <dbReference type="EMBL" id="MBE1506731.1"/>
    </source>
</evidence>
<dbReference type="SUPFAM" id="SSF90123">
    <property type="entry name" value="ABC transporter transmembrane region"/>
    <property type="match status" value="1"/>
</dbReference>
<comment type="similarity">
    <text evidence="2">Belongs to the ABC transporter superfamily.</text>
</comment>
<dbReference type="InterPro" id="IPR039421">
    <property type="entry name" value="Type_1_exporter"/>
</dbReference>
<feature type="transmembrane region" description="Helical" evidence="8">
    <location>
        <begin position="61"/>
        <end position="81"/>
    </location>
</feature>
<dbReference type="InterPro" id="IPR003593">
    <property type="entry name" value="AAA+_ATPase"/>
</dbReference>
<dbReference type="InterPro" id="IPR036640">
    <property type="entry name" value="ABC1_TM_sf"/>
</dbReference>
<dbReference type="InterPro" id="IPR027417">
    <property type="entry name" value="P-loop_NTPase"/>
</dbReference>
<dbReference type="PROSITE" id="PS50893">
    <property type="entry name" value="ABC_TRANSPORTER_2"/>
    <property type="match status" value="1"/>
</dbReference>
<dbReference type="RefSeq" id="WP_192730389.1">
    <property type="nucleotide sequence ID" value="NZ_BAAAVL010000019.1"/>
</dbReference>